<accession>A0AAV4MNY7</accession>
<reference evidence="1 2" key="1">
    <citation type="submission" date="2021-06" db="EMBL/GenBank/DDBJ databases">
        <title>Caerostris extrusa draft genome.</title>
        <authorList>
            <person name="Kono N."/>
            <person name="Arakawa K."/>
        </authorList>
    </citation>
    <scope>NUCLEOTIDE SEQUENCE [LARGE SCALE GENOMIC DNA]</scope>
</reference>
<organism evidence="1 2">
    <name type="scientific">Caerostris extrusa</name>
    <name type="common">Bark spider</name>
    <name type="synonym">Caerostris bankana</name>
    <dbReference type="NCBI Taxonomy" id="172846"/>
    <lineage>
        <taxon>Eukaryota</taxon>
        <taxon>Metazoa</taxon>
        <taxon>Ecdysozoa</taxon>
        <taxon>Arthropoda</taxon>
        <taxon>Chelicerata</taxon>
        <taxon>Arachnida</taxon>
        <taxon>Araneae</taxon>
        <taxon>Araneomorphae</taxon>
        <taxon>Entelegynae</taxon>
        <taxon>Araneoidea</taxon>
        <taxon>Araneidae</taxon>
        <taxon>Caerostris</taxon>
    </lineage>
</organism>
<comment type="caution">
    <text evidence="1">The sequence shown here is derived from an EMBL/GenBank/DDBJ whole genome shotgun (WGS) entry which is preliminary data.</text>
</comment>
<protein>
    <submittedName>
        <fullName evidence="1">Uncharacterized protein</fullName>
    </submittedName>
</protein>
<gene>
    <name evidence="1" type="ORF">CEXT_576981</name>
</gene>
<dbReference type="AlphaFoldDB" id="A0AAV4MNY7"/>
<sequence length="81" mass="8801">MDQIETEKMGNFPKPITVLKDESHKPVPVLRGGTLVTFLPPNSSTPAFSGMSSFPVPREGGEILEHLELKVWLGQGEKGGK</sequence>
<proteinExistence type="predicted"/>
<dbReference type="Proteomes" id="UP001054945">
    <property type="component" value="Unassembled WGS sequence"/>
</dbReference>
<evidence type="ECO:0000313" key="2">
    <source>
        <dbReference type="Proteomes" id="UP001054945"/>
    </source>
</evidence>
<keyword evidence="2" id="KW-1185">Reference proteome</keyword>
<name>A0AAV4MNY7_CAEEX</name>
<evidence type="ECO:0000313" key="1">
    <source>
        <dbReference type="EMBL" id="GIX74083.1"/>
    </source>
</evidence>
<dbReference type="EMBL" id="BPLR01002470">
    <property type="protein sequence ID" value="GIX74083.1"/>
    <property type="molecule type" value="Genomic_DNA"/>
</dbReference>